<sequence length="251" mass="28409">MEKPTKSKNKFLKFLPKAASAVTFQSPPFSPTKDKRCSDRLKTHIGKGFSGPIISIIPEEARRKTNNSHFEEPQEQEPTSPKISCMGQIKHKNKNKNENKNKNKTKKKKEKSVPMPKEFKPVIYTKPSTFQNVLPGRKSDSSVADRPKFPDRAPSLSQMRRFASGRDSTTKFDWTAQITPVDGDDDSRSYYSDEESEGEEREIIIPFSAPILGGGNGDGVGLEKRKEINLWKRRTMAQPRPLQVNTLVRSC</sequence>
<accession>A0ACC0HI42</accession>
<protein>
    <submittedName>
        <fullName evidence="1">Uncharacterized protein</fullName>
    </submittedName>
</protein>
<comment type="caution">
    <text evidence="1">The sequence shown here is derived from an EMBL/GenBank/DDBJ whole genome shotgun (WGS) entry which is preliminary data.</text>
</comment>
<dbReference type="Proteomes" id="UP001060215">
    <property type="component" value="Chromosome 4"/>
</dbReference>
<dbReference type="EMBL" id="CM045761">
    <property type="protein sequence ID" value="KAI8012890.1"/>
    <property type="molecule type" value="Genomic_DNA"/>
</dbReference>
<gene>
    <name evidence="1" type="ORF">LOK49_LG05G03826</name>
</gene>
<evidence type="ECO:0000313" key="2">
    <source>
        <dbReference type="Proteomes" id="UP001060215"/>
    </source>
</evidence>
<reference evidence="1 2" key="1">
    <citation type="journal article" date="2022" name="Plant J.">
        <title>Chromosome-level genome of Camellia lanceoleosa provides a valuable resource for understanding genome evolution and self-incompatibility.</title>
        <authorList>
            <person name="Gong W."/>
            <person name="Xiao S."/>
            <person name="Wang L."/>
            <person name="Liao Z."/>
            <person name="Chang Y."/>
            <person name="Mo W."/>
            <person name="Hu G."/>
            <person name="Li W."/>
            <person name="Zhao G."/>
            <person name="Zhu H."/>
            <person name="Hu X."/>
            <person name="Ji K."/>
            <person name="Xiang X."/>
            <person name="Song Q."/>
            <person name="Yuan D."/>
            <person name="Jin S."/>
            <person name="Zhang L."/>
        </authorList>
    </citation>
    <scope>NUCLEOTIDE SEQUENCE [LARGE SCALE GENOMIC DNA]</scope>
    <source>
        <strain evidence="1">SQ_2022a</strain>
    </source>
</reference>
<keyword evidence="2" id="KW-1185">Reference proteome</keyword>
<name>A0ACC0HI42_9ERIC</name>
<organism evidence="1 2">
    <name type="scientific">Camellia lanceoleosa</name>
    <dbReference type="NCBI Taxonomy" id="1840588"/>
    <lineage>
        <taxon>Eukaryota</taxon>
        <taxon>Viridiplantae</taxon>
        <taxon>Streptophyta</taxon>
        <taxon>Embryophyta</taxon>
        <taxon>Tracheophyta</taxon>
        <taxon>Spermatophyta</taxon>
        <taxon>Magnoliopsida</taxon>
        <taxon>eudicotyledons</taxon>
        <taxon>Gunneridae</taxon>
        <taxon>Pentapetalae</taxon>
        <taxon>asterids</taxon>
        <taxon>Ericales</taxon>
        <taxon>Theaceae</taxon>
        <taxon>Camellia</taxon>
    </lineage>
</organism>
<proteinExistence type="predicted"/>
<evidence type="ECO:0000313" key="1">
    <source>
        <dbReference type="EMBL" id="KAI8012890.1"/>
    </source>
</evidence>